<evidence type="ECO:0000256" key="4">
    <source>
        <dbReference type="ARBA" id="ARBA00022692"/>
    </source>
</evidence>
<evidence type="ECO:0000256" key="7">
    <source>
        <dbReference type="SAM" id="Phobius"/>
    </source>
</evidence>
<name>A0A3B0UAC3_9ZZZZ</name>
<feature type="transmembrane region" description="Helical" evidence="7">
    <location>
        <begin position="534"/>
        <end position="555"/>
    </location>
</feature>
<evidence type="ECO:0000256" key="3">
    <source>
        <dbReference type="ARBA" id="ARBA00022475"/>
    </source>
</evidence>
<reference evidence="9" key="1">
    <citation type="submission" date="2018-06" db="EMBL/GenBank/DDBJ databases">
        <authorList>
            <person name="Zhirakovskaya E."/>
        </authorList>
    </citation>
    <scope>NUCLEOTIDE SEQUENCE</scope>
</reference>
<feature type="transmembrane region" description="Helical" evidence="7">
    <location>
        <begin position="430"/>
        <end position="451"/>
    </location>
</feature>
<evidence type="ECO:0000259" key="8">
    <source>
        <dbReference type="PROSITE" id="PS50928"/>
    </source>
</evidence>
<feature type="transmembrane region" description="Helical" evidence="7">
    <location>
        <begin position="156"/>
        <end position="180"/>
    </location>
</feature>
<keyword evidence="5 7" id="KW-1133">Transmembrane helix</keyword>
<feature type="transmembrane region" description="Helical" evidence="7">
    <location>
        <begin position="72"/>
        <end position="95"/>
    </location>
</feature>
<dbReference type="PANTHER" id="PTHR30183:SF6">
    <property type="entry name" value="INNER MEMBRANE ABC TRANSPORTER PERMEASE PROTEIN YNJC"/>
    <property type="match status" value="1"/>
</dbReference>
<comment type="subcellular location">
    <subcellularLocation>
        <location evidence="1">Cell membrane</location>
        <topology evidence="1">Multi-pass membrane protein</topology>
    </subcellularLocation>
</comment>
<evidence type="ECO:0000256" key="6">
    <source>
        <dbReference type="ARBA" id="ARBA00023136"/>
    </source>
</evidence>
<sequence>MPNLQILLPRSKLDLLRLVVLMLLLIPIGAATLTLVGSAFKWHGISELFGVNANAFSAVVAEPGFWKSVGLSFWIGLVTPLIALSVVIIFIAAFLNSSGFKWVWAIMKPVLAVPHAAAAFGLLFLIAPSGFIIRLLSPEISGFLRPPDWLIVNDPAGISFALALVIKEIPFLFFVTMAALPQTDLRRTQIAAGYGHGQIWSWLISVFPAVYLQIRLPVFAVIAFASSTVDVALILGPVAPPPLSIQILRWMNDPDLAKGSIAAAAAIIQIGITLLALLTWWIGEHIVLHLARMAAVRGWRFKRDLAFRIFVASIMAIAVGLVCFGIALLVLWSLAGVWRFPNALPEIWTFKSWISQFQNLVETGWRATKIAFISSALSLMLVLANLENEHRSNIRPTRLAWWTIFIPLLVPQIAFMGGLSVLFLRLGIDGTLWSVVLVHIIFVFPYVYLTLADPWNAFDTRYLNVARTLGKSDNRAFWEIRLPILLAPILGAFALGFAVSIAQYLPTLLIGAGRQPTITTEAVALASGGNRRLIGTYALVQTLLPFVFFALASLVPKIAWNNRRALLPTRMGQ</sequence>
<dbReference type="GO" id="GO:0055085">
    <property type="term" value="P:transmembrane transport"/>
    <property type="evidence" value="ECO:0007669"/>
    <property type="project" value="InterPro"/>
</dbReference>
<dbReference type="EMBL" id="UOEQ01000409">
    <property type="protein sequence ID" value="VAW22307.1"/>
    <property type="molecule type" value="Genomic_DNA"/>
</dbReference>
<dbReference type="AlphaFoldDB" id="A0A3B0UAC3"/>
<evidence type="ECO:0000256" key="2">
    <source>
        <dbReference type="ARBA" id="ARBA00022448"/>
    </source>
</evidence>
<evidence type="ECO:0000313" key="9">
    <source>
        <dbReference type="EMBL" id="VAW22307.1"/>
    </source>
</evidence>
<feature type="transmembrane region" description="Helical" evidence="7">
    <location>
        <begin position="259"/>
        <end position="283"/>
    </location>
</feature>
<dbReference type="CDD" id="cd06261">
    <property type="entry name" value="TM_PBP2"/>
    <property type="match status" value="1"/>
</dbReference>
<dbReference type="PROSITE" id="PS50928">
    <property type="entry name" value="ABC_TM1"/>
    <property type="match status" value="1"/>
</dbReference>
<dbReference type="GO" id="GO:0005886">
    <property type="term" value="C:plasma membrane"/>
    <property type="evidence" value="ECO:0007669"/>
    <property type="project" value="UniProtKB-SubCell"/>
</dbReference>
<dbReference type="InterPro" id="IPR035906">
    <property type="entry name" value="MetI-like_sf"/>
</dbReference>
<feature type="transmembrane region" description="Helical" evidence="7">
    <location>
        <begin position="484"/>
        <end position="505"/>
    </location>
</feature>
<protein>
    <submittedName>
        <fullName evidence="9">ABC transporter, permease protein YnjC</fullName>
    </submittedName>
</protein>
<proteinExistence type="predicted"/>
<feature type="transmembrane region" description="Helical" evidence="7">
    <location>
        <begin position="218"/>
        <end position="239"/>
    </location>
</feature>
<evidence type="ECO:0000256" key="1">
    <source>
        <dbReference type="ARBA" id="ARBA00004651"/>
    </source>
</evidence>
<dbReference type="InterPro" id="IPR000515">
    <property type="entry name" value="MetI-like"/>
</dbReference>
<feature type="transmembrane region" description="Helical" evidence="7">
    <location>
        <begin position="399"/>
        <end position="424"/>
    </location>
</feature>
<feature type="transmembrane region" description="Helical" evidence="7">
    <location>
        <begin position="116"/>
        <end position="136"/>
    </location>
</feature>
<accession>A0A3B0UAC3</accession>
<evidence type="ECO:0000256" key="5">
    <source>
        <dbReference type="ARBA" id="ARBA00022989"/>
    </source>
</evidence>
<organism evidence="9">
    <name type="scientific">hydrothermal vent metagenome</name>
    <dbReference type="NCBI Taxonomy" id="652676"/>
    <lineage>
        <taxon>unclassified sequences</taxon>
        <taxon>metagenomes</taxon>
        <taxon>ecological metagenomes</taxon>
    </lineage>
</organism>
<dbReference type="PANTHER" id="PTHR30183">
    <property type="entry name" value="MOLYBDENUM TRANSPORT SYSTEM PERMEASE PROTEIN MODB"/>
    <property type="match status" value="1"/>
</dbReference>
<feature type="domain" description="ABC transmembrane type-1" evidence="8">
    <location>
        <begin position="360"/>
        <end position="552"/>
    </location>
</feature>
<feature type="transmembrane region" description="Helical" evidence="7">
    <location>
        <begin position="370"/>
        <end position="387"/>
    </location>
</feature>
<keyword evidence="3" id="KW-1003">Cell membrane</keyword>
<keyword evidence="6 7" id="KW-0472">Membrane</keyword>
<feature type="transmembrane region" description="Helical" evidence="7">
    <location>
        <begin position="15"/>
        <end position="36"/>
    </location>
</feature>
<keyword evidence="4 7" id="KW-0812">Transmembrane</keyword>
<keyword evidence="2" id="KW-0813">Transport</keyword>
<dbReference type="Gene3D" id="1.10.3720.10">
    <property type="entry name" value="MetI-like"/>
    <property type="match status" value="2"/>
</dbReference>
<gene>
    <name evidence="9" type="ORF">MNBD_ALPHA11-1412</name>
</gene>
<feature type="transmembrane region" description="Helical" evidence="7">
    <location>
        <begin position="309"/>
        <end position="335"/>
    </location>
</feature>
<dbReference type="SUPFAM" id="SSF161098">
    <property type="entry name" value="MetI-like"/>
    <property type="match status" value="2"/>
</dbReference>